<keyword evidence="8 17" id="KW-0732">Signal</keyword>
<proteinExistence type="predicted"/>
<dbReference type="EMBL" id="MU827780">
    <property type="protein sequence ID" value="KAJ7337761.1"/>
    <property type="molecule type" value="Genomic_DNA"/>
</dbReference>
<feature type="disulfide bond" evidence="15">
    <location>
        <begin position="183"/>
        <end position="200"/>
    </location>
</feature>
<feature type="compositionally biased region" description="Low complexity" evidence="16">
    <location>
        <begin position="356"/>
        <end position="372"/>
    </location>
</feature>
<dbReference type="SUPFAM" id="SSF57196">
    <property type="entry name" value="EGF/Laminin"/>
    <property type="match status" value="9"/>
</dbReference>
<evidence type="ECO:0000256" key="7">
    <source>
        <dbReference type="ARBA" id="ARBA00022692"/>
    </source>
</evidence>
<dbReference type="GO" id="GO:0007399">
    <property type="term" value="P:nervous system development"/>
    <property type="evidence" value="ECO:0007669"/>
    <property type="project" value="UniProtKB-ARBA"/>
</dbReference>
<evidence type="ECO:0000256" key="6">
    <source>
        <dbReference type="ARBA" id="ARBA00022536"/>
    </source>
</evidence>
<dbReference type="InterPro" id="IPR051830">
    <property type="entry name" value="NOTCH_homolog"/>
</dbReference>
<evidence type="ECO:0000256" key="10">
    <source>
        <dbReference type="ARBA" id="ARBA00022837"/>
    </source>
</evidence>
<keyword evidence="5" id="KW-0964">Secreted</keyword>
<evidence type="ECO:0000256" key="5">
    <source>
        <dbReference type="ARBA" id="ARBA00022525"/>
    </source>
</evidence>
<dbReference type="PANTHER" id="PTHR24033:SF151">
    <property type="entry name" value="NOTCH 2"/>
    <property type="match status" value="1"/>
</dbReference>
<feature type="disulfide bond" evidence="15">
    <location>
        <begin position="470"/>
        <end position="479"/>
    </location>
</feature>
<dbReference type="InterPro" id="IPR000742">
    <property type="entry name" value="EGF"/>
</dbReference>
<feature type="disulfide bond" evidence="15">
    <location>
        <begin position="429"/>
        <end position="438"/>
    </location>
</feature>
<comment type="caution">
    <text evidence="19">The sequence shown here is derived from an EMBL/GenBank/DDBJ whole genome shotgun (WGS) entry which is preliminary data.</text>
</comment>
<keyword evidence="13 15" id="KW-1015">Disulfide bond</keyword>
<evidence type="ECO:0000256" key="2">
    <source>
        <dbReference type="ARBA" id="ARBA00004496"/>
    </source>
</evidence>
<feature type="compositionally biased region" description="Polar residues" evidence="16">
    <location>
        <begin position="378"/>
        <end position="389"/>
    </location>
</feature>
<dbReference type="InterPro" id="IPR000152">
    <property type="entry name" value="EGF-type_Asp/Asn_hydroxyl_site"/>
</dbReference>
<dbReference type="GO" id="GO:0005509">
    <property type="term" value="F:calcium ion binding"/>
    <property type="evidence" value="ECO:0007669"/>
    <property type="project" value="InterPro"/>
</dbReference>
<dbReference type="PROSITE" id="PS00022">
    <property type="entry name" value="EGF_1"/>
    <property type="match status" value="9"/>
</dbReference>
<dbReference type="GO" id="GO:0005737">
    <property type="term" value="C:cytoplasm"/>
    <property type="evidence" value="ECO:0007669"/>
    <property type="project" value="UniProtKB-SubCell"/>
</dbReference>
<evidence type="ECO:0000256" key="1">
    <source>
        <dbReference type="ARBA" id="ARBA00004167"/>
    </source>
</evidence>
<dbReference type="Pfam" id="PF00008">
    <property type="entry name" value="EGF"/>
    <property type="match status" value="3"/>
</dbReference>
<feature type="disulfide bond" evidence="15">
    <location>
        <begin position="524"/>
        <end position="533"/>
    </location>
</feature>
<protein>
    <recommendedName>
        <fullName evidence="18">EGF-like domain-containing protein</fullName>
    </recommendedName>
</protein>
<feature type="disulfide bond" evidence="15">
    <location>
        <begin position="277"/>
        <end position="286"/>
    </location>
</feature>
<dbReference type="SMART" id="SM00181">
    <property type="entry name" value="EGF"/>
    <property type="match status" value="10"/>
</dbReference>
<feature type="disulfide bond" evidence="15">
    <location>
        <begin position="163"/>
        <end position="172"/>
    </location>
</feature>
<dbReference type="CDD" id="cd00054">
    <property type="entry name" value="EGF_CA"/>
    <property type="match status" value="8"/>
</dbReference>
<accession>A0A9W9YEN4</accession>
<feature type="domain" description="EGF-like" evidence="18">
    <location>
        <begin position="401"/>
        <end position="439"/>
    </location>
</feature>
<feature type="region of interest" description="Disordered" evidence="16">
    <location>
        <begin position="324"/>
        <end position="409"/>
    </location>
</feature>
<evidence type="ECO:0000259" key="18">
    <source>
        <dbReference type="PROSITE" id="PS50026"/>
    </source>
</evidence>
<evidence type="ECO:0000256" key="17">
    <source>
        <dbReference type="SAM" id="SignalP"/>
    </source>
</evidence>
<evidence type="ECO:0000256" key="4">
    <source>
        <dbReference type="ARBA" id="ARBA00022490"/>
    </source>
</evidence>
<dbReference type="GO" id="GO:0005576">
    <property type="term" value="C:extracellular region"/>
    <property type="evidence" value="ECO:0007669"/>
    <property type="project" value="UniProtKB-SubCell"/>
</dbReference>
<evidence type="ECO:0000256" key="11">
    <source>
        <dbReference type="ARBA" id="ARBA00022989"/>
    </source>
</evidence>
<evidence type="ECO:0000313" key="19">
    <source>
        <dbReference type="EMBL" id="KAJ7337761.1"/>
    </source>
</evidence>
<dbReference type="SMART" id="SM00179">
    <property type="entry name" value="EGF_CA"/>
    <property type="match status" value="9"/>
</dbReference>
<dbReference type="PROSITE" id="PS00010">
    <property type="entry name" value="ASX_HYDROXYL"/>
    <property type="match status" value="2"/>
</dbReference>
<feature type="disulfide bond" evidence="15">
    <location>
        <begin position="410"/>
        <end position="427"/>
    </location>
</feature>
<feature type="domain" description="EGF-like" evidence="18">
    <location>
        <begin position="100"/>
        <end position="136"/>
    </location>
</feature>
<dbReference type="OrthoDB" id="283575at2759"/>
<evidence type="ECO:0000256" key="13">
    <source>
        <dbReference type="ARBA" id="ARBA00023157"/>
    </source>
</evidence>
<evidence type="ECO:0000256" key="16">
    <source>
        <dbReference type="SAM" id="MobiDB-lite"/>
    </source>
</evidence>
<evidence type="ECO:0000313" key="20">
    <source>
        <dbReference type="Proteomes" id="UP001163046"/>
    </source>
</evidence>
<dbReference type="FunFam" id="2.10.25.10:FF:000066">
    <property type="entry name" value="FAT atypical cadherin 4"/>
    <property type="match status" value="1"/>
</dbReference>
<comment type="subcellular location">
    <subcellularLocation>
        <location evidence="2">Cytoplasm</location>
    </subcellularLocation>
    <subcellularLocation>
        <location evidence="1">Membrane</location>
        <topology evidence="1">Single-pass membrane protein</topology>
    </subcellularLocation>
    <subcellularLocation>
        <location evidence="3">Secreted</location>
    </subcellularLocation>
</comment>
<dbReference type="PROSITE" id="PS01186">
    <property type="entry name" value="EGF_2"/>
    <property type="match status" value="6"/>
</dbReference>
<keyword evidence="12" id="KW-0472">Membrane</keyword>
<feature type="disulfide bond" evidence="15">
    <location>
        <begin position="202"/>
        <end position="211"/>
    </location>
</feature>
<comment type="caution">
    <text evidence="15">Lacks conserved residue(s) required for the propagation of feature annotation.</text>
</comment>
<dbReference type="FunFam" id="2.10.25.10:FF:000425">
    <property type="entry name" value="Eyes shut homolog"/>
    <property type="match status" value="1"/>
</dbReference>
<dbReference type="InterPro" id="IPR001881">
    <property type="entry name" value="EGF-like_Ca-bd_dom"/>
</dbReference>
<dbReference type="FunFam" id="2.10.25.10:FF:000255">
    <property type="entry name" value="Sushi, nidogen and EGF-like domains 1"/>
    <property type="match status" value="1"/>
</dbReference>
<dbReference type="GO" id="GO:0120025">
    <property type="term" value="C:plasma membrane bounded cell projection"/>
    <property type="evidence" value="ECO:0007669"/>
    <property type="project" value="UniProtKB-ARBA"/>
</dbReference>
<feature type="disulfide bond" evidence="15">
    <location>
        <begin position="313"/>
        <end position="322"/>
    </location>
</feature>
<dbReference type="Proteomes" id="UP001163046">
    <property type="component" value="Unassembled WGS sequence"/>
</dbReference>
<sequence length="649" mass="68919">MKELFIILSVYVLLAVFYGTEAIRDGKKWSKDQRQEQNVATVKWKRNFTHKPKSNKRLKTAVSHGKNDASQKKRQFVPGLPFLNFPHPHIHRIIVHHHPAHSTCEPTPCQNGGTCTVVAHGYECTCSPGFMGTHCELRSQCEPSPCKNGGTCYDVGQGYECTCAKGFRGENCEEQNKCHPNPCRNGGTCTGINEGEGFECTCREGFKGKNCEEINLCLPNPCKNGATCTERTGGRYECTCPIGYKGVTCEERSICFSNPCMSGGTCLDETYGYRCSCRLGYSGMNCQHHVCRPNPCHNGGSCLEEDSSYRCVCQVGNHGDRCELMTPTSGGSPGSGPPGGSASSPKPYGPPGSPGGSSSSDGPPSSPGSSYGPPSPSKDFSTGRRQTVPKTAGRHGPPGSRASPCDSNPCQNGGQCVEKGSGNSYQCLCTEGFSGTNCELDVGLANPCEPNPCQNGGQCTAVEAKPVCSCAEQYEGEFCEKPKDGNTGGPGPGGGGGVKSPCHPNPCMNGGTCTENGGGYDCACPVQYSGPNCEIDECEKCDVNAVCANGHCRCKHGYYGNGYQCEKEEDTECEGCSPFAQCQNGICVCIEHYNGNGYTCTPVNPCNNCHPPNTCIQGSCVASAAKKSIVKATKKIRSIVKNTDKKSLN</sequence>
<feature type="domain" description="EGF-like" evidence="18">
    <location>
        <begin position="213"/>
        <end position="250"/>
    </location>
</feature>
<dbReference type="GO" id="GO:0016020">
    <property type="term" value="C:membrane"/>
    <property type="evidence" value="ECO:0007669"/>
    <property type="project" value="UniProtKB-SubCell"/>
</dbReference>
<feature type="domain" description="EGF-like" evidence="18">
    <location>
        <begin position="174"/>
        <end position="212"/>
    </location>
</feature>
<feature type="region of interest" description="Disordered" evidence="16">
    <location>
        <begin position="53"/>
        <end position="72"/>
    </location>
</feature>
<feature type="domain" description="EGF-like" evidence="18">
    <location>
        <begin position="288"/>
        <end position="323"/>
    </location>
</feature>
<keyword evidence="7" id="KW-0812">Transmembrane</keyword>
<evidence type="ECO:0000256" key="14">
    <source>
        <dbReference type="ARBA" id="ARBA00023180"/>
    </source>
</evidence>
<feature type="signal peptide" evidence="17">
    <location>
        <begin position="1"/>
        <end position="22"/>
    </location>
</feature>
<dbReference type="FunFam" id="2.10.25.10:FF:000127">
    <property type="entry name" value="Neurogenic locus notch protein 1"/>
    <property type="match status" value="1"/>
</dbReference>
<keyword evidence="9" id="KW-0677">Repeat</keyword>
<feature type="chain" id="PRO_5040798741" description="EGF-like domain-containing protein" evidence="17">
    <location>
        <begin position="23"/>
        <end position="649"/>
    </location>
</feature>
<keyword evidence="20" id="KW-1185">Reference proteome</keyword>
<feature type="domain" description="EGF-like" evidence="18">
    <location>
        <begin position="251"/>
        <end position="287"/>
    </location>
</feature>
<dbReference type="FunFam" id="2.10.25.10:FF:000247">
    <property type="entry name" value="Delta/notch like EGF repeat containing"/>
    <property type="match status" value="3"/>
</dbReference>
<feature type="domain" description="EGF-like" evidence="18">
    <location>
        <begin position="498"/>
        <end position="534"/>
    </location>
</feature>
<feature type="disulfide bond" evidence="15">
    <location>
        <begin position="240"/>
        <end position="249"/>
    </location>
</feature>
<dbReference type="Pfam" id="PF25024">
    <property type="entry name" value="EGF_TEN"/>
    <property type="match status" value="1"/>
</dbReference>
<evidence type="ECO:0000256" key="12">
    <source>
        <dbReference type="ARBA" id="ARBA00023136"/>
    </source>
</evidence>
<evidence type="ECO:0000256" key="3">
    <source>
        <dbReference type="ARBA" id="ARBA00004613"/>
    </source>
</evidence>
<name>A0A9W9YEN4_9CNID</name>
<reference evidence="19" key="1">
    <citation type="submission" date="2023-01" db="EMBL/GenBank/DDBJ databases">
        <title>Genome assembly of the deep-sea coral Lophelia pertusa.</title>
        <authorList>
            <person name="Herrera S."/>
            <person name="Cordes E."/>
        </authorList>
    </citation>
    <scope>NUCLEOTIDE SEQUENCE</scope>
    <source>
        <strain evidence="19">USNM1676648</strain>
        <tissue evidence="19">Polyp</tissue>
    </source>
</reference>
<feature type="domain" description="EGF-like" evidence="18">
    <location>
        <begin position="444"/>
        <end position="480"/>
    </location>
</feature>
<evidence type="ECO:0000256" key="8">
    <source>
        <dbReference type="ARBA" id="ARBA00022729"/>
    </source>
</evidence>
<dbReference type="FunFam" id="2.10.25.10:FF:000095">
    <property type="entry name" value="Notch, isoform B"/>
    <property type="match status" value="1"/>
</dbReference>
<keyword evidence="11" id="KW-1133">Transmembrane helix</keyword>
<organism evidence="19 20">
    <name type="scientific">Desmophyllum pertusum</name>
    <dbReference type="NCBI Taxonomy" id="174260"/>
    <lineage>
        <taxon>Eukaryota</taxon>
        <taxon>Metazoa</taxon>
        <taxon>Cnidaria</taxon>
        <taxon>Anthozoa</taxon>
        <taxon>Hexacorallia</taxon>
        <taxon>Scleractinia</taxon>
        <taxon>Caryophylliina</taxon>
        <taxon>Caryophylliidae</taxon>
        <taxon>Desmophyllum</taxon>
    </lineage>
</organism>
<dbReference type="AlphaFoldDB" id="A0A9W9YEN4"/>
<keyword evidence="10" id="KW-0106">Calcium</keyword>
<dbReference type="PROSITE" id="PS50026">
    <property type="entry name" value="EGF_3"/>
    <property type="match status" value="9"/>
</dbReference>
<dbReference type="PRINTS" id="PR00010">
    <property type="entry name" value="EGFBLOOD"/>
</dbReference>
<dbReference type="GO" id="GO:0071944">
    <property type="term" value="C:cell periphery"/>
    <property type="evidence" value="ECO:0007669"/>
    <property type="project" value="UniProtKB-ARBA"/>
</dbReference>
<dbReference type="Gene3D" id="2.10.25.10">
    <property type="entry name" value="Laminin"/>
    <property type="match status" value="9"/>
</dbReference>
<dbReference type="PANTHER" id="PTHR24033">
    <property type="entry name" value="EGF-LIKE DOMAIN-CONTAINING PROTEIN"/>
    <property type="match status" value="1"/>
</dbReference>
<keyword evidence="14" id="KW-0325">Glycoprotein</keyword>
<keyword evidence="4" id="KW-0963">Cytoplasm</keyword>
<evidence type="ECO:0000256" key="9">
    <source>
        <dbReference type="ARBA" id="ARBA00022737"/>
    </source>
</evidence>
<gene>
    <name evidence="19" type="ORF">OS493_007915</name>
</gene>
<keyword evidence="6 15" id="KW-0245">EGF-like domain</keyword>
<evidence type="ECO:0000256" key="15">
    <source>
        <dbReference type="PROSITE-ProRule" id="PRU00076"/>
    </source>
</evidence>
<feature type="domain" description="EGF-like" evidence="18">
    <location>
        <begin position="137"/>
        <end position="173"/>
    </location>
</feature>
<feature type="disulfide bond" evidence="15">
    <location>
        <begin position="126"/>
        <end position="135"/>
    </location>
</feature>